<sequence>MLVKHLWFIQHPVSYFYSIKKLGDDATNLKLNKIFGH</sequence>
<accession>K6ZZA2</accession>
<comment type="caution">
    <text evidence="1">The sequence shown here is derived from an EMBL/GenBank/DDBJ whole genome shotgun (WGS) entry which is preliminary data.</text>
</comment>
<keyword evidence="2" id="KW-1185">Reference proteome</keyword>
<protein>
    <submittedName>
        <fullName evidence="1">Uncharacterized protein</fullName>
    </submittedName>
</protein>
<dbReference type="EMBL" id="BAEQ01000026">
    <property type="protein sequence ID" value="GAC28615.1"/>
    <property type="molecule type" value="Genomic_DNA"/>
</dbReference>
<reference evidence="2" key="1">
    <citation type="journal article" date="2014" name="Environ. Microbiol.">
        <title>Comparative genomics of the marine bacterial genus Glaciecola reveals the high degree of genomic diversity and genomic characteristic for cold adaptation.</title>
        <authorList>
            <person name="Qin Q.L."/>
            <person name="Xie B.B."/>
            <person name="Yu Y."/>
            <person name="Shu Y.L."/>
            <person name="Rong J.C."/>
            <person name="Zhang Y.J."/>
            <person name="Zhao D.L."/>
            <person name="Chen X.L."/>
            <person name="Zhang X.Y."/>
            <person name="Chen B."/>
            <person name="Zhou B.C."/>
            <person name="Zhang Y.Z."/>
        </authorList>
    </citation>
    <scope>NUCLEOTIDE SEQUENCE [LARGE SCALE GENOMIC DNA]</scope>
    <source>
        <strain evidence="2">ACAM 615</strain>
    </source>
</reference>
<gene>
    <name evidence="1" type="ORF">GPAL_1752</name>
</gene>
<name>K6ZZA2_9ALTE</name>
<proteinExistence type="predicted"/>
<evidence type="ECO:0000313" key="1">
    <source>
        <dbReference type="EMBL" id="GAC28615.1"/>
    </source>
</evidence>
<dbReference type="AlphaFoldDB" id="K6ZZA2"/>
<evidence type="ECO:0000313" key="2">
    <source>
        <dbReference type="Proteomes" id="UP000006251"/>
    </source>
</evidence>
<dbReference type="Proteomes" id="UP000006251">
    <property type="component" value="Unassembled WGS sequence"/>
</dbReference>
<organism evidence="1 2">
    <name type="scientific">Brumicola pallidula DSM 14239 = ACAM 615</name>
    <dbReference type="NCBI Taxonomy" id="1121922"/>
    <lineage>
        <taxon>Bacteria</taxon>
        <taxon>Pseudomonadati</taxon>
        <taxon>Pseudomonadota</taxon>
        <taxon>Gammaproteobacteria</taxon>
        <taxon>Alteromonadales</taxon>
        <taxon>Alteromonadaceae</taxon>
        <taxon>Brumicola</taxon>
    </lineage>
</organism>